<comment type="caution">
    <text evidence="1">The sequence shown here is derived from an EMBL/GenBank/DDBJ whole genome shotgun (WGS) entry which is preliminary data.</text>
</comment>
<name>A0A3D8I2W5_9HELI</name>
<dbReference type="Proteomes" id="UP000256599">
    <property type="component" value="Unassembled WGS sequence"/>
</dbReference>
<evidence type="ECO:0000313" key="1">
    <source>
        <dbReference type="EMBL" id="RDU59427.1"/>
    </source>
</evidence>
<gene>
    <name evidence="1" type="ORF">CQA63_06625</name>
</gene>
<dbReference type="Gene3D" id="3.40.91.50">
    <property type="match status" value="1"/>
</dbReference>
<keyword evidence="1" id="KW-0378">Hydrolase</keyword>
<dbReference type="OrthoDB" id="5314016at2"/>
<reference evidence="1 2" key="1">
    <citation type="submission" date="2018-04" db="EMBL/GenBank/DDBJ databases">
        <title>Novel Campyloabacter and Helicobacter Species and Strains.</title>
        <authorList>
            <person name="Mannion A.J."/>
            <person name="Shen Z."/>
            <person name="Fox J.G."/>
        </authorList>
    </citation>
    <scope>NUCLEOTIDE SEQUENCE [LARGE SCALE GENOMIC DNA]</scope>
    <source>
        <strain evidence="1 2">MIT 98-6070</strain>
    </source>
</reference>
<dbReference type="InterPro" id="IPR018573">
    <property type="entry name" value="Restrct_endonuc_II_AlwI"/>
</dbReference>
<keyword evidence="2" id="KW-1185">Reference proteome</keyword>
<keyword evidence="1" id="KW-0255">Endonuclease</keyword>
<dbReference type="GO" id="GO:0004519">
    <property type="term" value="F:endonuclease activity"/>
    <property type="evidence" value="ECO:0007669"/>
    <property type="project" value="UniProtKB-KW"/>
</dbReference>
<dbReference type="Pfam" id="PF09491">
    <property type="entry name" value="RE_AlwI"/>
    <property type="match status" value="1"/>
</dbReference>
<accession>A0A3D8I2W5</accession>
<dbReference type="AlphaFoldDB" id="A0A3D8I2W5"/>
<evidence type="ECO:0000313" key="2">
    <source>
        <dbReference type="Proteomes" id="UP000256599"/>
    </source>
</evidence>
<organism evidence="1 2">
    <name type="scientific">Helicobacter marmotae</name>
    <dbReference type="NCBI Taxonomy" id="152490"/>
    <lineage>
        <taxon>Bacteria</taxon>
        <taxon>Pseudomonadati</taxon>
        <taxon>Campylobacterota</taxon>
        <taxon>Epsilonproteobacteria</taxon>
        <taxon>Campylobacterales</taxon>
        <taxon>Helicobacteraceae</taxon>
        <taxon>Helicobacter</taxon>
    </lineage>
</organism>
<dbReference type="EMBL" id="NXLR01000012">
    <property type="protein sequence ID" value="RDU59427.1"/>
    <property type="molecule type" value="Genomic_DNA"/>
</dbReference>
<keyword evidence="1" id="KW-0540">Nuclease</keyword>
<dbReference type="RefSeq" id="WP_104699618.1">
    <property type="nucleotide sequence ID" value="NZ_FZPP01000010.1"/>
</dbReference>
<sequence length="372" mass="43397">MKYQSNNPFRKTLNANVPLLLLLNTMKALKNQIGDSKIHKSEIAFFLCWRDSNFQALAEFILNFRALYPHFCYSNEVIYEECLKLLESENKNRFKISQVCGESIDEYIRKMRICGIISLRGSGRFLDFNSFELAKIDYVIHNYSKFQTFSNKKAYFTYMGSIDERILEIKEIVAEHQESLKLQTLQNFAKQYSKEQIYKELKILGSKKSYSNDEVFKFIPEPTRFEFLTAIALKQHLTHLEIMPNYSIDDEGLPKSHASGNQADIVCKDTKGWAIVEVSLICGRAQVNNELIPITRHLNEMIQTKKIDNMQEIKSFALFIAPKIFEDSKRYVKFLAYDEGLDIRNFDILTFIQALEKINNHTPFSINEIFSN</sequence>
<proteinExistence type="predicted"/>
<protein>
    <submittedName>
        <fullName evidence="1">AlwI family type II restriction endonuclease</fullName>
    </submittedName>
</protein>